<keyword evidence="7" id="KW-1185">Reference proteome</keyword>
<feature type="transmembrane region" description="Helical" evidence="5">
    <location>
        <begin position="78"/>
        <end position="99"/>
    </location>
</feature>
<protein>
    <recommendedName>
        <fullName evidence="5">Sec-independent protein translocase protein TatC</fullName>
    </recommendedName>
</protein>
<dbReference type="RefSeq" id="WP_204600698.1">
    <property type="nucleotide sequence ID" value="NZ_JBHSED010000003.1"/>
</dbReference>
<reference evidence="7" key="1">
    <citation type="journal article" date="2019" name="Int. J. Syst. Evol. Microbiol.">
        <title>The Global Catalogue of Microorganisms (GCM) 10K type strain sequencing project: providing services to taxonomists for standard genome sequencing and annotation.</title>
        <authorList>
            <consortium name="The Broad Institute Genomics Platform"/>
            <consortium name="The Broad Institute Genome Sequencing Center for Infectious Disease"/>
            <person name="Wu L."/>
            <person name="Ma J."/>
        </authorList>
    </citation>
    <scope>NUCLEOTIDE SEQUENCE [LARGE SCALE GENOMIC DNA]</scope>
    <source>
        <strain evidence="7">CGMCC 4.1641</strain>
    </source>
</reference>
<proteinExistence type="inferred from homology"/>
<gene>
    <name evidence="5 6" type="primary">tatC</name>
    <name evidence="6" type="ORF">ACFO1S_03145</name>
</gene>
<comment type="similarity">
    <text evidence="5">Belongs to the TatC family.</text>
</comment>
<comment type="subcellular location">
    <subcellularLocation>
        <location evidence="5">Cell membrane</location>
        <topology evidence="5">Multi-pass membrane protein</topology>
    </subcellularLocation>
    <subcellularLocation>
        <location evidence="1">Membrane</location>
        <topology evidence="1">Multi-pass membrane protein</topology>
    </subcellularLocation>
</comment>
<keyword evidence="5" id="KW-0811">Translocation</keyword>
<dbReference type="PRINTS" id="PR01840">
    <property type="entry name" value="TATCFAMILY"/>
</dbReference>
<evidence type="ECO:0000256" key="5">
    <source>
        <dbReference type="HAMAP-Rule" id="MF_00902"/>
    </source>
</evidence>
<comment type="caution">
    <text evidence="6">The sequence shown here is derived from an EMBL/GenBank/DDBJ whole genome shotgun (WGS) entry which is preliminary data.</text>
</comment>
<comment type="subunit">
    <text evidence="5">Forms a complex with TatA.</text>
</comment>
<feature type="transmembrane region" description="Helical" evidence="5">
    <location>
        <begin position="200"/>
        <end position="217"/>
    </location>
</feature>
<evidence type="ECO:0000256" key="2">
    <source>
        <dbReference type="ARBA" id="ARBA00022692"/>
    </source>
</evidence>
<feature type="transmembrane region" description="Helical" evidence="5">
    <location>
        <begin position="119"/>
        <end position="140"/>
    </location>
</feature>
<keyword evidence="3 5" id="KW-1133">Transmembrane helix</keyword>
<evidence type="ECO:0000313" key="7">
    <source>
        <dbReference type="Proteomes" id="UP001595755"/>
    </source>
</evidence>
<dbReference type="InterPro" id="IPR002033">
    <property type="entry name" value="TatC"/>
</dbReference>
<dbReference type="InterPro" id="IPR019820">
    <property type="entry name" value="Sec-indep_translocase_CS"/>
</dbReference>
<keyword evidence="5" id="KW-1003">Cell membrane</keyword>
<dbReference type="PANTHER" id="PTHR30371:SF0">
    <property type="entry name" value="SEC-INDEPENDENT PROTEIN TRANSLOCASE PROTEIN TATC, CHLOROPLASTIC-RELATED"/>
    <property type="match status" value="1"/>
</dbReference>
<sequence length="258" mass="29310">MKETAGSARDREWMPLTEHLGELRKRLIYCLIIFIIGLVGGLFGAEPVFDYLVAAAPVDNLDLHAFSPWDAIGLYMKFAILISFILAIPFTMYQLWAFVRPALGPREQKATLQFVPGALLMFLVGLAFSYFVVFPMAFLFTEKVTGNLGLEQTYGVTQYFSFLFNILLPISLLFELPLLILFLTRIGILNPMLLKKMRKVAWFILIFIGVTVTPPDVVSDMLVAIPLILLYELSVLLSRMAYGKRMKAQQQRELELDE</sequence>
<dbReference type="HAMAP" id="MF_00902">
    <property type="entry name" value="TatC"/>
    <property type="match status" value="1"/>
</dbReference>
<evidence type="ECO:0000256" key="3">
    <source>
        <dbReference type="ARBA" id="ARBA00022989"/>
    </source>
</evidence>
<dbReference type="EMBL" id="JBHSED010000003">
    <property type="protein sequence ID" value="MFC4302438.1"/>
    <property type="molecule type" value="Genomic_DNA"/>
</dbReference>
<evidence type="ECO:0000256" key="4">
    <source>
        <dbReference type="ARBA" id="ARBA00023136"/>
    </source>
</evidence>
<dbReference type="PROSITE" id="PS01218">
    <property type="entry name" value="TATC"/>
    <property type="match status" value="1"/>
</dbReference>
<keyword evidence="5" id="KW-0813">Transport</keyword>
<evidence type="ECO:0000256" key="1">
    <source>
        <dbReference type="ARBA" id="ARBA00004141"/>
    </source>
</evidence>
<dbReference type="PANTHER" id="PTHR30371">
    <property type="entry name" value="SEC-INDEPENDENT PROTEIN TRANSLOCASE PROTEIN TATC"/>
    <property type="match status" value="1"/>
</dbReference>
<accession>A0ABV8S671</accession>
<keyword evidence="5" id="KW-0653">Protein transport</keyword>
<evidence type="ECO:0000313" key="6">
    <source>
        <dbReference type="EMBL" id="MFC4302438.1"/>
    </source>
</evidence>
<dbReference type="NCBIfam" id="TIGR00945">
    <property type="entry name" value="tatC"/>
    <property type="match status" value="1"/>
</dbReference>
<feature type="transmembrane region" description="Helical" evidence="5">
    <location>
        <begin position="223"/>
        <end position="242"/>
    </location>
</feature>
<dbReference type="Pfam" id="PF00902">
    <property type="entry name" value="TatC"/>
    <property type="match status" value="1"/>
</dbReference>
<feature type="transmembrane region" description="Helical" evidence="5">
    <location>
        <begin position="160"/>
        <end position="188"/>
    </location>
</feature>
<dbReference type="Proteomes" id="UP001595755">
    <property type="component" value="Unassembled WGS sequence"/>
</dbReference>
<name>A0ABV8S671_9BACL</name>
<keyword evidence="2 5" id="KW-0812">Transmembrane</keyword>
<comment type="function">
    <text evidence="5">Part of the twin-arginine translocation (Tat) system that transports large folded proteins containing a characteristic twin-arginine motif in their signal peptide across membranes.</text>
</comment>
<feature type="transmembrane region" description="Helical" evidence="5">
    <location>
        <begin position="27"/>
        <end position="45"/>
    </location>
</feature>
<keyword evidence="4 5" id="KW-0472">Membrane</keyword>
<organism evidence="6 7">
    <name type="scientific">Cohnella boryungensis</name>
    <dbReference type="NCBI Taxonomy" id="768479"/>
    <lineage>
        <taxon>Bacteria</taxon>
        <taxon>Bacillati</taxon>
        <taxon>Bacillota</taxon>
        <taxon>Bacilli</taxon>
        <taxon>Bacillales</taxon>
        <taxon>Paenibacillaceae</taxon>
        <taxon>Cohnella</taxon>
    </lineage>
</organism>